<evidence type="ECO:0000313" key="2">
    <source>
        <dbReference type="EMBL" id="KMS94231.1"/>
    </source>
</evidence>
<feature type="compositionally biased region" description="Basic and acidic residues" evidence="1">
    <location>
        <begin position="152"/>
        <end position="167"/>
    </location>
</feature>
<dbReference type="EMBL" id="KQ095106">
    <property type="protein sequence ID" value="KMS94231.1"/>
    <property type="molecule type" value="Genomic_DNA"/>
</dbReference>
<keyword evidence="3" id="KW-1185">Reference proteome</keyword>
<dbReference type="AlphaFoldDB" id="A0A0J8AZT6"/>
<name>A0A0J8AZT6_BETVV</name>
<organism evidence="2 3">
    <name type="scientific">Beta vulgaris subsp. vulgaris</name>
    <name type="common">Beet</name>
    <dbReference type="NCBI Taxonomy" id="3555"/>
    <lineage>
        <taxon>Eukaryota</taxon>
        <taxon>Viridiplantae</taxon>
        <taxon>Streptophyta</taxon>
        <taxon>Embryophyta</taxon>
        <taxon>Tracheophyta</taxon>
        <taxon>Spermatophyta</taxon>
        <taxon>Magnoliopsida</taxon>
        <taxon>eudicotyledons</taxon>
        <taxon>Gunneridae</taxon>
        <taxon>Pentapetalae</taxon>
        <taxon>Caryophyllales</taxon>
        <taxon>Chenopodiaceae</taxon>
        <taxon>Betoideae</taxon>
        <taxon>Beta</taxon>
    </lineage>
</organism>
<accession>A0A0J8AZT6</accession>
<proteinExistence type="predicted"/>
<evidence type="ECO:0000256" key="1">
    <source>
        <dbReference type="SAM" id="MobiDB-lite"/>
    </source>
</evidence>
<gene>
    <name evidence="2" type="ORF">BVRB_023490</name>
</gene>
<feature type="region of interest" description="Disordered" evidence="1">
    <location>
        <begin position="111"/>
        <end position="168"/>
    </location>
</feature>
<dbReference type="Proteomes" id="UP000035740">
    <property type="component" value="Unassembled WGS sequence"/>
</dbReference>
<dbReference type="KEGG" id="bvg:104885646"/>
<evidence type="ECO:0000313" key="3">
    <source>
        <dbReference type="Proteomes" id="UP000035740"/>
    </source>
</evidence>
<protein>
    <submittedName>
        <fullName evidence="2">Uncharacterized protein</fullName>
    </submittedName>
</protein>
<reference evidence="2 3" key="1">
    <citation type="journal article" date="2014" name="Nature">
        <title>The genome of the recently domesticated crop plant sugar beet (Beta vulgaris).</title>
        <authorList>
            <person name="Dohm J.C."/>
            <person name="Minoche A.E."/>
            <person name="Holtgrawe D."/>
            <person name="Capella-Gutierrez S."/>
            <person name="Zakrzewski F."/>
            <person name="Tafer H."/>
            <person name="Rupp O."/>
            <person name="Sorensen T.R."/>
            <person name="Stracke R."/>
            <person name="Reinhardt R."/>
            <person name="Goesmann A."/>
            <person name="Kraft T."/>
            <person name="Schulz B."/>
            <person name="Stadler P.F."/>
            <person name="Schmidt T."/>
            <person name="Gabaldon T."/>
            <person name="Lehrach H."/>
            <person name="Weisshaar B."/>
            <person name="Himmelbauer H."/>
        </authorList>
    </citation>
    <scope>NUCLEOTIDE SEQUENCE [LARGE SCALE GENOMIC DNA]</scope>
    <source>
        <tissue evidence="2">Taproot</tissue>
    </source>
</reference>
<feature type="compositionally biased region" description="Low complexity" evidence="1">
    <location>
        <begin position="132"/>
        <end position="145"/>
    </location>
</feature>
<dbReference type="Gramene" id="KMS94231">
    <property type="protein sequence ID" value="KMS94231"/>
    <property type="gene ID" value="BVRB_023490"/>
</dbReference>
<sequence length="205" mass="22586">MSRVFADITQKHRGEIAETDSTASSPKLRRLNVASRKISREIRIAVLAHDAVALRAALKAAEELDMDSHLIKAARASLVDMESNVNDENLAPGYDANIGVKEVLIATAPEEKTIKTKPGENNVDSLSEKLPESSSKTSFESNSDSDGFFRTNDFENLKSPEGEKDLLPNEPIAYSVNFPPHPLFEDKKNVALINRVIEENLTKKA</sequence>